<dbReference type="AlphaFoldDB" id="A0A3A9ZBQ2"/>
<feature type="region of interest" description="Disordered" evidence="1">
    <location>
        <begin position="1"/>
        <end position="51"/>
    </location>
</feature>
<dbReference type="Pfam" id="PF07510">
    <property type="entry name" value="GmrSD_C"/>
    <property type="match status" value="1"/>
</dbReference>
<dbReference type="PANTHER" id="PTHR24094:SF15">
    <property type="entry name" value="AMP-DEPENDENT SYNTHETASE_LIGASE DOMAIN-CONTAINING PROTEIN-RELATED"/>
    <property type="match status" value="1"/>
</dbReference>
<evidence type="ECO:0000256" key="1">
    <source>
        <dbReference type="SAM" id="MobiDB-lite"/>
    </source>
</evidence>
<keyword evidence="3" id="KW-0378">Hydrolase</keyword>
<accession>A0A3A9ZBQ2</accession>
<dbReference type="OrthoDB" id="5196645at2"/>
<name>A0A3A9ZBQ2_9ACTN</name>
<keyword evidence="3" id="KW-0255">Endonuclease</keyword>
<dbReference type="GO" id="GO:0004519">
    <property type="term" value="F:endonuclease activity"/>
    <property type="evidence" value="ECO:0007669"/>
    <property type="project" value="UniProtKB-KW"/>
</dbReference>
<feature type="compositionally biased region" description="Basic residues" evidence="1">
    <location>
        <begin position="36"/>
        <end position="51"/>
    </location>
</feature>
<feature type="compositionally biased region" description="Basic residues" evidence="1">
    <location>
        <begin position="9"/>
        <end position="19"/>
    </location>
</feature>
<evidence type="ECO:0000313" key="3">
    <source>
        <dbReference type="EMBL" id="RKN45872.1"/>
    </source>
</evidence>
<gene>
    <name evidence="3" type="ORF">D7294_05405</name>
</gene>
<keyword evidence="4" id="KW-1185">Reference proteome</keyword>
<proteinExistence type="predicted"/>
<dbReference type="EMBL" id="RBAL01000002">
    <property type="protein sequence ID" value="RKN45872.1"/>
    <property type="molecule type" value="Genomic_DNA"/>
</dbReference>
<organism evidence="3 4">
    <name type="scientific">Streptomyces hoynatensis</name>
    <dbReference type="NCBI Taxonomy" id="1141874"/>
    <lineage>
        <taxon>Bacteria</taxon>
        <taxon>Bacillati</taxon>
        <taxon>Actinomycetota</taxon>
        <taxon>Actinomycetes</taxon>
        <taxon>Kitasatosporales</taxon>
        <taxon>Streptomycetaceae</taxon>
        <taxon>Streptomyces</taxon>
    </lineage>
</organism>
<protein>
    <submittedName>
        <fullName evidence="3">HNH endonuclease</fullName>
    </submittedName>
</protein>
<evidence type="ECO:0000313" key="4">
    <source>
        <dbReference type="Proteomes" id="UP000272474"/>
    </source>
</evidence>
<sequence>MTGRGTGRGARHGIRRGARRAAPEPARHPAGNQARHQARHPARNAARGARRRARGLVALTAAATLLALGGCDATEEPADGAGRASATDPGSPGTSTDSPRATGGPGATELPGLPTPEAAGDMLAGLDVAQPRPMTGYSRDRFPHWTSEEGCTVRERVLLRDGRDVTAGEDCAPVSGRWHSPYDGADFTDPGDLDIDHVVPLANAWRSGADEWTDEQREAFANDLDHPQLLAVSARSNREKGDQSPDEWLPPRAEFGCTYALAWTAVKDAYGLSVTAAEREALATLLDTCP</sequence>
<feature type="domain" description="GmrSD restriction endonucleases C-terminal" evidence="2">
    <location>
        <begin position="177"/>
        <end position="284"/>
    </location>
</feature>
<dbReference type="Proteomes" id="UP000272474">
    <property type="component" value="Unassembled WGS sequence"/>
</dbReference>
<dbReference type="PANTHER" id="PTHR24094">
    <property type="entry name" value="SECRETED PROTEIN"/>
    <property type="match status" value="1"/>
</dbReference>
<comment type="caution">
    <text evidence="3">The sequence shown here is derived from an EMBL/GenBank/DDBJ whole genome shotgun (WGS) entry which is preliminary data.</text>
</comment>
<dbReference type="InterPro" id="IPR011089">
    <property type="entry name" value="GmrSD_C"/>
</dbReference>
<reference evidence="3 4" key="1">
    <citation type="journal article" date="2014" name="Int. J. Syst. Evol. Microbiol.">
        <title>Streptomyces hoynatensis sp. nov., isolated from deep marine sediment.</title>
        <authorList>
            <person name="Veyisoglu A."/>
            <person name="Sahin N."/>
        </authorList>
    </citation>
    <scope>NUCLEOTIDE SEQUENCE [LARGE SCALE GENOMIC DNA]</scope>
    <source>
        <strain evidence="3 4">KCTC 29097</strain>
    </source>
</reference>
<evidence type="ECO:0000259" key="2">
    <source>
        <dbReference type="Pfam" id="PF07510"/>
    </source>
</evidence>
<keyword evidence="3" id="KW-0540">Nuclease</keyword>
<feature type="region of interest" description="Disordered" evidence="1">
    <location>
        <begin position="76"/>
        <end position="120"/>
    </location>
</feature>